<dbReference type="Proteomes" id="UP001597097">
    <property type="component" value="Unassembled WGS sequence"/>
</dbReference>
<dbReference type="PIRSF" id="PIRSF005956">
    <property type="entry name" value="BtpA"/>
    <property type="match status" value="1"/>
</dbReference>
<evidence type="ECO:0000313" key="2">
    <source>
        <dbReference type="EMBL" id="MFD1538012.1"/>
    </source>
</evidence>
<dbReference type="RefSeq" id="WP_281428820.1">
    <property type="nucleotide sequence ID" value="NZ_JAHKRM010000010.1"/>
</dbReference>
<dbReference type="NCBIfam" id="TIGR00259">
    <property type="entry name" value="thylakoid_BtpA"/>
    <property type="match status" value="1"/>
</dbReference>
<keyword evidence="3" id="KW-1185">Reference proteome</keyword>
<name>A0ABW4G9D0_9ACTN</name>
<dbReference type="Pfam" id="PF03437">
    <property type="entry name" value="BtpA"/>
    <property type="match status" value="1"/>
</dbReference>
<evidence type="ECO:0000313" key="3">
    <source>
        <dbReference type="Proteomes" id="UP001597097"/>
    </source>
</evidence>
<sequence length="271" mass="28926">MPSRFHAIFGSDTKPLIAMAHVPALPGTPLYDDRAGIAGMIRHVRRDVEILVDAGFDAILFCNENDRPYELNAGPESAAVMTRIVTECRPSGLPIGVDFLWDPRIALAAAVACEADFIREVTTGVWESDMGLWTTNCAHTLRERRRLHADNLAIFMNITPEFASPIGTRQAPATARSAVVSSLADTILVSGPMAGAGPDLSTVRAVRDATPADVPVLLNTGARRDTIGQFLSIADGCIVGSDLKIDGHTWNAVDPARAADFVKAARAQSAV</sequence>
<dbReference type="PANTHER" id="PTHR21381:SF3">
    <property type="entry name" value="SGC REGION PROTEIN SGCQ-RELATED"/>
    <property type="match status" value="1"/>
</dbReference>
<protein>
    <submittedName>
        <fullName evidence="2">BtpA/SgcQ family protein</fullName>
    </submittedName>
</protein>
<comment type="similarity">
    <text evidence="1">Belongs to the BtpA family.</text>
</comment>
<dbReference type="InterPro" id="IPR005137">
    <property type="entry name" value="BtpA"/>
</dbReference>
<gene>
    <name evidence="2" type="ORF">ACFSJ0_13240</name>
</gene>
<organism evidence="2 3">
    <name type="scientific">Nonomuraea guangzhouensis</name>
    <dbReference type="NCBI Taxonomy" id="1291555"/>
    <lineage>
        <taxon>Bacteria</taxon>
        <taxon>Bacillati</taxon>
        <taxon>Actinomycetota</taxon>
        <taxon>Actinomycetes</taxon>
        <taxon>Streptosporangiales</taxon>
        <taxon>Streptosporangiaceae</taxon>
        <taxon>Nonomuraea</taxon>
    </lineage>
</organism>
<comment type="caution">
    <text evidence="2">The sequence shown here is derived from an EMBL/GenBank/DDBJ whole genome shotgun (WGS) entry which is preliminary data.</text>
</comment>
<dbReference type="InterPro" id="IPR011060">
    <property type="entry name" value="RibuloseP-bd_barrel"/>
</dbReference>
<evidence type="ECO:0000256" key="1">
    <source>
        <dbReference type="ARBA" id="ARBA00006007"/>
    </source>
</evidence>
<accession>A0ABW4G9D0</accession>
<dbReference type="PANTHER" id="PTHR21381">
    <property type="entry name" value="ZGC:162297"/>
    <property type="match status" value="1"/>
</dbReference>
<proteinExistence type="inferred from homology"/>
<dbReference type="SUPFAM" id="SSF51366">
    <property type="entry name" value="Ribulose-phoshate binding barrel"/>
    <property type="match status" value="1"/>
</dbReference>
<dbReference type="EMBL" id="JBHUCM010000012">
    <property type="protein sequence ID" value="MFD1538012.1"/>
    <property type="molecule type" value="Genomic_DNA"/>
</dbReference>
<reference evidence="3" key="1">
    <citation type="journal article" date="2019" name="Int. J. Syst. Evol. Microbiol.">
        <title>The Global Catalogue of Microorganisms (GCM) 10K type strain sequencing project: providing services to taxonomists for standard genome sequencing and annotation.</title>
        <authorList>
            <consortium name="The Broad Institute Genomics Platform"/>
            <consortium name="The Broad Institute Genome Sequencing Center for Infectious Disease"/>
            <person name="Wu L."/>
            <person name="Ma J."/>
        </authorList>
    </citation>
    <scope>NUCLEOTIDE SEQUENCE [LARGE SCALE GENOMIC DNA]</scope>
    <source>
        <strain evidence="3">CGMCC 1.15399</strain>
    </source>
</reference>